<protein>
    <recommendedName>
        <fullName evidence="3">4a-hydroxytetrahydrobiopterin dehydratase</fullName>
        <ecNumber evidence="3">4.2.1.96</ecNumber>
    </recommendedName>
</protein>
<gene>
    <name evidence="6" type="ORF">BEU05_00370</name>
</gene>
<comment type="caution">
    <text evidence="6">The sequence shown here is derived from an EMBL/GenBank/DDBJ whole genome shotgun (WGS) entry which is preliminary data.</text>
</comment>
<dbReference type="EC" id="4.2.1.96" evidence="3"/>
<evidence type="ECO:0000256" key="4">
    <source>
        <dbReference type="ARBA" id="ARBA00023239"/>
    </source>
</evidence>
<evidence type="ECO:0000313" key="7">
    <source>
        <dbReference type="Proteomes" id="UP000182853"/>
    </source>
</evidence>
<dbReference type="InterPro" id="IPR036428">
    <property type="entry name" value="PCD_sf"/>
</dbReference>
<accession>A0A1J5SWZ2</accession>
<dbReference type="SUPFAM" id="SSF55248">
    <property type="entry name" value="PCD-like"/>
    <property type="match status" value="1"/>
</dbReference>
<evidence type="ECO:0000313" key="6">
    <source>
        <dbReference type="EMBL" id="OIR13015.1"/>
    </source>
</evidence>
<organism evidence="6 7">
    <name type="scientific">Marine Group III euryarchaeote CG-Bathy2</name>
    <dbReference type="NCBI Taxonomy" id="1889002"/>
    <lineage>
        <taxon>Archaea</taxon>
        <taxon>Methanobacteriati</taxon>
        <taxon>Thermoplasmatota</taxon>
        <taxon>Thermoplasmata</taxon>
        <taxon>Candidatus Thermoprofundales</taxon>
    </lineage>
</organism>
<sequence>MRRRSLRPPADSVRPKGWSENSKHGWLEREVEFRDFAAALEFVNRVAEIAEELNHHPDILLHGWNRVRITSWSHDVGDITDRDHALAGRINTLING</sequence>
<evidence type="ECO:0000256" key="2">
    <source>
        <dbReference type="ARBA" id="ARBA00006472"/>
    </source>
</evidence>
<proteinExistence type="inferred from homology"/>
<reference evidence="6 7" key="1">
    <citation type="submission" date="2016-08" db="EMBL/GenBank/DDBJ databases">
        <title>New Insights into Marine Group III Euryarchaeota, from dark to light.</title>
        <authorList>
            <person name="Haro-Moreno J.M."/>
            <person name="Rodriguez-Valera F."/>
            <person name="Lopez-Garcia P."/>
            <person name="Moreira D."/>
            <person name="Martin-Cuadrado A.B."/>
        </authorList>
    </citation>
    <scope>NUCLEOTIDE SEQUENCE [LARGE SCALE GENOMIC DNA]</scope>
    <source>
        <strain evidence="6">CG-Bathy2</strain>
    </source>
</reference>
<dbReference type="Proteomes" id="UP000182853">
    <property type="component" value="Unassembled WGS sequence"/>
</dbReference>
<dbReference type="PANTHER" id="PTHR12599">
    <property type="entry name" value="PTERIN-4-ALPHA-CARBINOLAMINE DEHYDRATASE"/>
    <property type="match status" value="1"/>
</dbReference>
<evidence type="ECO:0000256" key="5">
    <source>
        <dbReference type="SAM" id="MobiDB-lite"/>
    </source>
</evidence>
<dbReference type="CDD" id="cd00488">
    <property type="entry name" value="PCD_DCoH"/>
    <property type="match status" value="1"/>
</dbReference>
<dbReference type="AlphaFoldDB" id="A0A1J5SWZ2"/>
<dbReference type="GO" id="GO:0006729">
    <property type="term" value="P:tetrahydrobiopterin biosynthetic process"/>
    <property type="evidence" value="ECO:0007669"/>
    <property type="project" value="InterPro"/>
</dbReference>
<dbReference type="GO" id="GO:0008124">
    <property type="term" value="F:4-alpha-hydroxytetrahydrobiopterin dehydratase activity"/>
    <property type="evidence" value="ECO:0007669"/>
    <property type="project" value="UniProtKB-EC"/>
</dbReference>
<evidence type="ECO:0000256" key="3">
    <source>
        <dbReference type="ARBA" id="ARBA00013252"/>
    </source>
</evidence>
<comment type="catalytic activity">
    <reaction evidence="1">
        <text>(4aS,6R)-4a-hydroxy-L-erythro-5,6,7,8-tetrahydrobiopterin = (6R)-L-erythro-6,7-dihydrobiopterin + H2O</text>
        <dbReference type="Rhea" id="RHEA:11920"/>
        <dbReference type="ChEBI" id="CHEBI:15377"/>
        <dbReference type="ChEBI" id="CHEBI:15642"/>
        <dbReference type="ChEBI" id="CHEBI:43120"/>
        <dbReference type="EC" id="4.2.1.96"/>
    </reaction>
</comment>
<dbReference type="EMBL" id="MIYT01000001">
    <property type="protein sequence ID" value="OIR13015.1"/>
    <property type="molecule type" value="Genomic_DNA"/>
</dbReference>
<dbReference type="Pfam" id="PF01329">
    <property type="entry name" value="Pterin_4a"/>
    <property type="match status" value="1"/>
</dbReference>
<name>A0A1J5SWZ2_9ARCH</name>
<dbReference type="PANTHER" id="PTHR12599:SF0">
    <property type="entry name" value="PTERIN-4-ALPHA-CARBINOLAMINE DEHYDRATASE"/>
    <property type="match status" value="1"/>
</dbReference>
<feature type="region of interest" description="Disordered" evidence="5">
    <location>
        <begin position="1"/>
        <end position="21"/>
    </location>
</feature>
<dbReference type="InterPro" id="IPR001533">
    <property type="entry name" value="Pterin_deHydtase"/>
</dbReference>
<keyword evidence="4" id="KW-0456">Lyase</keyword>
<comment type="similarity">
    <text evidence="2">Belongs to the pterin-4-alpha-carbinolamine dehydratase family.</text>
</comment>
<evidence type="ECO:0000256" key="1">
    <source>
        <dbReference type="ARBA" id="ARBA00001554"/>
    </source>
</evidence>
<dbReference type="Gene3D" id="3.30.1360.20">
    <property type="entry name" value="Transcriptional coactivator/pterin dehydratase"/>
    <property type="match status" value="1"/>
</dbReference>